<dbReference type="InterPro" id="IPR000742">
    <property type="entry name" value="EGF"/>
</dbReference>
<dbReference type="Proteomes" id="UP000325440">
    <property type="component" value="Unassembled WGS sequence"/>
</dbReference>
<feature type="signal peptide" evidence="2">
    <location>
        <begin position="1"/>
        <end position="33"/>
    </location>
</feature>
<evidence type="ECO:0000256" key="2">
    <source>
        <dbReference type="SAM" id="SignalP"/>
    </source>
</evidence>
<dbReference type="PANTHER" id="PTHR46708:SF11">
    <property type="entry name" value="RECEPTOR-TYPE TYROSINE-PROTEIN PHOSPHATASE ETA-LIKE"/>
    <property type="match status" value="1"/>
</dbReference>
<dbReference type="PROSITE" id="PS50853">
    <property type="entry name" value="FN3"/>
    <property type="match status" value="1"/>
</dbReference>
<proteinExistence type="predicted"/>
<dbReference type="Pfam" id="PF00041">
    <property type="entry name" value="fn3"/>
    <property type="match status" value="1"/>
</dbReference>
<name>A0A5E4MAB9_9HEMI</name>
<protein>
    <submittedName>
        <fullName evidence="4">Fibronectin type III,EGF-like, conserved site,Immunoglobulin-like fold</fullName>
    </submittedName>
</protein>
<dbReference type="InterPro" id="IPR036116">
    <property type="entry name" value="FN3_sf"/>
</dbReference>
<sequence>MVCGFNIFLKYHTNNLLLCAYFLFCLQILNVCSKPKIEFFCHNNDYISKMDKWVDDTTTLYKITDSIDFSINGTGLIDRHCLTSYNGHFSIQLNSKTTTTGLVQQKPYKNSKSNINLLFNVLKNGSIQTNGVIEHITKYTRHKMFKLDGNSCDPDRNAAESLKDQKTEMYENCYSALDYQYENHDNSSKYNHFGGTHLRYFLSVSWVPDEKQTCLIITYIHKLKSTFDVSVDLIKVLNETNQSPIAIVKLEKSEVIKHLKIMDIDLMKDKKYQLSIVFKVKDNNYEPGFDEMIFGLIKIAVCSESQDKDVQLMAESNLINESKPFRIFGYGIERPAIHSSTIKTSTKLCLNGGLKIKNSKCVCPPGFKGEFCETGCGQNLYGSNCTDVCSFLKNKHCRGLLMCTNYGCTCPVGLTGPLCNEDCKSNKYGANCEQFCSSNCLENMCNKYTGICSKGCSKGFISPKCQEKYPYLIKPPTQILNQYESIQIQLNFKSNNINGGNRYIKMKYYQLLYKPLNEETFLKSEFKEIIENVSTVTETLNDLTPDTSYKVGVLILANDGNFNDADITYDTYKTSCKQPYTNDYTITTIKKETYTNITWNNIHTEKLDCKVQQYVLTLTLYQSEKEISSIQEIIPSSINSYIINHRYQYPGYNYTITMTPKTSKGYLNSMSKTIVNPSMMDVKIKDIVTTIKNSSIKVSWDLESLNSYNTSVEKPVIIKYKLKSILSCSLEDIKESEWTKKIINEKNYEIKDTVPNSQYSLQIRIFDDENDNIQQDNMVYLYTESTYPKTKPQLINNESIYVTNNSVNFELDDVSKNCKDLNGFFLNYYIELKDIKTGINQTMETKKTKICFDNLNQNTSYEMKVFIKTHFGFNPDTFLKFNFEINNLTSINDLMVYKTNIKNHMIGIRWKCTKENTILDVVLVTPNNEKLMHETINNATKCSAWPEYYCHTFNNKNISTTASEHYILKVRPIVAVYPHGEFVSISFDANVKEIPEPPKNLRTRDVKNDTVTLQWDIPWVLNSGLKKFIITAEEILSSDDVEIKEFEEKFTGETPTYSYTIMNLKPGSNYTFGVMSQAKTLLQSVPTSITITTNTNE</sequence>
<dbReference type="OrthoDB" id="10252017at2759"/>
<dbReference type="PROSITE" id="PS00022">
    <property type="entry name" value="EGF_1"/>
    <property type="match status" value="1"/>
</dbReference>
<evidence type="ECO:0000313" key="4">
    <source>
        <dbReference type="EMBL" id="VVC28416.1"/>
    </source>
</evidence>
<dbReference type="Gene3D" id="2.170.300.10">
    <property type="entry name" value="Tie2 ligand-binding domain superfamily"/>
    <property type="match status" value="1"/>
</dbReference>
<dbReference type="InterPro" id="IPR003961">
    <property type="entry name" value="FN3_dom"/>
</dbReference>
<dbReference type="CDD" id="cd00063">
    <property type="entry name" value="FN3"/>
    <property type="match status" value="1"/>
</dbReference>
<dbReference type="PANTHER" id="PTHR46708">
    <property type="entry name" value="TENASCIN"/>
    <property type="match status" value="1"/>
</dbReference>
<keyword evidence="2" id="KW-0732">Signal</keyword>
<dbReference type="InterPro" id="IPR050991">
    <property type="entry name" value="ECM_Regulatory_Proteins"/>
</dbReference>
<dbReference type="Gene3D" id="2.60.40.10">
    <property type="entry name" value="Immunoglobulins"/>
    <property type="match status" value="1"/>
</dbReference>
<dbReference type="EMBL" id="CABPRJ010000480">
    <property type="protein sequence ID" value="VVC28416.1"/>
    <property type="molecule type" value="Genomic_DNA"/>
</dbReference>
<dbReference type="SMART" id="SM00060">
    <property type="entry name" value="FN3"/>
    <property type="match status" value="3"/>
</dbReference>
<keyword evidence="5" id="KW-1185">Reference proteome</keyword>
<organism evidence="4 5">
    <name type="scientific">Cinara cedri</name>
    <dbReference type="NCBI Taxonomy" id="506608"/>
    <lineage>
        <taxon>Eukaryota</taxon>
        <taxon>Metazoa</taxon>
        <taxon>Ecdysozoa</taxon>
        <taxon>Arthropoda</taxon>
        <taxon>Hexapoda</taxon>
        <taxon>Insecta</taxon>
        <taxon>Pterygota</taxon>
        <taxon>Neoptera</taxon>
        <taxon>Paraneoptera</taxon>
        <taxon>Hemiptera</taxon>
        <taxon>Sternorrhyncha</taxon>
        <taxon>Aphidomorpha</taxon>
        <taxon>Aphidoidea</taxon>
        <taxon>Aphididae</taxon>
        <taxon>Lachninae</taxon>
        <taxon>Cinara</taxon>
    </lineage>
</organism>
<reference evidence="4 5" key="1">
    <citation type="submission" date="2019-08" db="EMBL/GenBank/DDBJ databases">
        <authorList>
            <person name="Alioto T."/>
            <person name="Alioto T."/>
            <person name="Gomez Garrido J."/>
        </authorList>
    </citation>
    <scope>NUCLEOTIDE SEQUENCE [LARGE SCALE GENOMIC DNA]</scope>
</reference>
<feature type="chain" id="PRO_5022991743" evidence="2">
    <location>
        <begin position="34"/>
        <end position="1097"/>
    </location>
</feature>
<evidence type="ECO:0000313" key="5">
    <source>
        <dbReference type="Proteomes" id="UP000325440"/>
    </source>
</evidence>
<accession>A0A5E4MAB9</accession>
<evidence type="ECO:0000259" key="3">
    <source>
        <dbReference type="PROSITE" id="PS50853"/>
    </source>
</evidence>
<gene>
    <name evidence="4" type="ORF">CINCED_3A009529</name>
</gene>
<dbReference type="SUPFAM" id="SSF49265">
    <property type="entry name" value="Fibronectin type III"/>
    <property type="match status" value="3"/>
</dbReference>
<keyword evidence="1" id="KW-0677">Repeat</keyword>
<feature type="domain" description="Fibronectin type-III" evidence="3">
    <location>
        <begin position="997"/>
        <end position="1097"/>
    </location>
</feature>
<dbReference type="InterPro" id="IPR013783">
    <property type="entry name" value="Ig-like_fold"/>
</dbReference>
<dbReference type="AlphaFoldDB" id="A0A5E4MAB9"/>
<evidence type="ECO:0000256" key="1">
    <source>
        <dbReference type="ARBA" id="ARBA00022737"/>
    </source>
</evidence>